<name>A4SUL9_AERS4</name>
<keyword evidence="3" id="KW-0614">Plasmid</keyword>
<dbReference type="EMBL" id="CP000646">
    <property type="protein sequence ID" value="ABO92591.1"/>
    <property type="molecule type" value="Genomic_DNA"/>
</dbReference>
<evidence type="ECO:0000313" key="4">
    <source>
        <dbReference type="Proteomes" id="UP000000225"/>
    </source>
</evidence>
<feature type="domain" description="Transposase IS110-like N-terminal" evidence="2">
    <location>
        <begin position="19"/>
        <end position="162"/>
    </location>
</feature>
<dbReference type="GO" id="GO:0004803">
    <property type="term" value="F:transposase activity"/>
    <property type="evidence" value="ECO:0007669"/>
    <property type="project" value="InterPro"/>
</dbReference>
<dbReference type="Proteomes" id="UP000000225">
    <property type="component" value="Plasmid 5"/>
</dbReference>
<accession>A4SUL9</accession>
<feature type="region of interest" description="Disordered" evidence="1">
    <location>
        <begin position="218"/>
        <end position="251"/>
    </location>
</feature>
<dbReference type="NCBIfam" id="NF033542">
    <property type="entry name" value="transpos_IS110"/>
    <property type="match status" value="1"/>
</dbReference>
<dbReference type="STRING" id="29491.GCA_000820065_03942"/>
<dbReference type="GO" id="GO:0006313">
    <property type="term" value="P:DNA transposition"/>
    <property type="evidence" value="ECO:0007669"/>
    <property type="project" value="InterPro"/>
</dbReference>
<geneLocation type="plasmid" evidence="4">
    <name>pAsa5</name>
</geneLocation>
<proteinExistence type="predicted"/>
<dbReference type="InterPro" id="IPR002525">
    <property type="entry name" value="Transp_IS110-like_N"/>
</dbReference>
<evidence type="ECO:0000256" key="1">
    <source>
        <dbReference type="SAM" id="MobiDB-lite"/>
    </source>
</evidence>
<protein>
    <submittedName>
        <fullName evidence="3">Putative transposase</fullName>
    </submittedName>
</protein>
<dbReference type="InterPro" id="IPR047650">
    <property type="entry name" value="Transpos_IS110"/>
</dbReference>
<sequence>MRPWVTFHSRDPAMTITTIGIDLAKNVFAVHGVDHAGKTVLVKPRVSRAALPELIASLPPCVIGMEACSGAHYWARLFRTYGHEPRLMAPKFVSPYRMAGKSGKNDAADAQAICEAVLRPQMRFVPVKDEEQQAMLCLHRTRQGFMEEKTAIYNRIRGLISEFGVIGPQSTQALRHMVHEHKTALPEQAQLCVGDLLEHIDRFEAKITEYDRLLTQTTRRDPRSQQLMKLKGIGPRGSGSNGTGKSLKPTSMKLRGVGSAAMLVLSPTATRAQFVSPNLAAQPAYRLFHGQLPM</sequence>
<dbReference type="GO" id="GO:0003677">
    <property type="term" value="F:DNA binding"/>
    <property type="evidence" value="ECO:0007669"/>
    <property type="project" value="InterPro"/>
</dbReference>
<dbReference type="PANTHER" id="PTHR33055:SF3">
    <property type="entry name" value="PUTATIVE TRANSPOSASE FOR IS117-RELATED"/>
    <property type="match status" value="1"/>
</dbReference>
<dbReference type="PANTHER" id="PTHR33055">
    <property type="entry name" value="TRANSPOSASE FOR INSERTION SEQUENCE ELEMENT IS1111A"/>
    <property type="match status" value="1"/>
</dbReference>
<reference evidence="4" key="1">
    <citation type="journal article" date="2008" name="BMC Genomics">
        <title>The genome of Aeromonas salmonicida subsp. salmonicida A449: insights into the evolution of a fish pathogen.</title>
        <authorList>
            <person name="Reith M.E."/>
            <person name="Singh R.K."/>
            <person name="Curtis B."/>
            <person name="Boyd J.M."/>
            <person name="Bouevitch A."/>
            <person name="Kimball J."/>
            <person name="Munholland J."/>
            <person name="Murphy C."/>
            <person name="Sarty D."/>
            <person name="Williams J."/>
            <person name="Nash J.H."/>
            <person name="Johnson S.C."/>
            <person name="Brown L.L."/>
        </authorList>
    </citation>
    <scope>NUCLEOTIDE SEQUENCE [LARGE SCALE GENOMIC DNA]</scope>
    <source>
        <strain evidence="4">A449</strain>
        <plasmid evidence="4">pAsa5</plasmid>
    </source>
</reference>
<dbReference type="Pfam" id="PF01548">
    <property type="entry name" value="DEDD_Tnp_IS110"/>
    <property type="match status" value="1"/>
</dbReference>
<dbReference type="HOGENOM" id="CLU_036902_16_0_6"/>
<evidence type="ECO:0000259" key="2">
    <source>
        <dbReference type="Pfam" id="PF01548"/>
    </source>
</evidence>
<organism evidence="3 4">
    <name type="scientific">Aeromonas salmonicida (strain A449)</name>
    <dbReference type="NCBI Taxonomy" id="382245"/>
    <lineage>
        <taxon>Bacteria</taxon>
        <taxon>Pseudomonadati</taxon>
        <taxon>Pseudomonadota</taxon>
        <taxon>Gammaproteobacteria</taxon>
        <taxon>Aeromonadales</taxon>
        <taxon>Aeromonadaceae</taxon>
        <taxon>Aeromonas</taxon>
    </lineage>
</organism>
<evidence type="ECO:0000313" key="3">
    <source>
        <dbReference type="EMBL" id="ABO92591.1"/>
    </source>
</evidence>
<dbReference type="KEGG" id="asa:ASA_P5G122"/>
<gene>
    <name evidence="3" type="ordered locus">ASA_P5G122</name>
</gene>
<dbReference type="AlphaFoldDB" id="A4SUL9"/>